<dbReference type="RefSeq" id="WP_184788123.1">
    <property type="nucleotide sequence ID" value="NZ_BONT01000004.1"/>
</dbReference>
<reference evidence="1 2" key="1">
    <citation type="submission" date="2020-08" db="EMBL/GenBank/DDBJ databases">
        <title>Genomic Encyclopedia of Type Strains, Phase IV (KMG-IV): sequencing the most valuable type-strain genomes for metagenomic binning, comparative biology and taxonomic classification.</title>
        <authorList>
            <person name="Goeker M."/>
        </authorList>
    </citation>
    <scope>NUCLEOTIDE SEQUENCE [LARGE SCALE GENOMIC DNA]</scope>
    <source>
        <strain evidence="1 2">YIM 65646</strain>
    </source>
</reference>
<gene>
    <name evidence="1" type="ORF">HNR73_003130</name>
</gene>
<comment type="caution">
    <text evidence="1">The sequence shown here is derived from an EMBL/GenBank/DDBJ whole genome shotgun (WGS) entry which is preliminary data.</text>
</comment>
<keyword evidence="2" id="KW-1185">Reference proteome</keyword>
<proteinExistence type="predicted"/>
<name>A0A841FK06_9ACTN</name>
<organism evidence="1 2">
    <name type="scientific">Phytomonospora endophytica</name>
    <dbReference type="NCBI Taxonomy" id="714109"/>
    <lineage>
        <taxon>Bacteria</taxon>
        <taxon>Bacillati</taxon>
        <taxon>Actinomycetota</taxon>
        <taxon>Actinomycetes</taxon>
        <taxon>Micromonosporales</taxon>
        <taxon>Micromonosporaceae</taxon>
        <taxon>Phytomonospora</taxon>
    </lineage>
</organism>
<sequence>MAVVAAVATPFAIVWRMSLACVDDVAAEEAEVRVDHAFTTTDITEVGGYTSVRWTVDYIGGCAAARKPRAVIYRALFTLDEATTEALARDHFWLPLTPITVEGPADADAIGPELLSYVPAGTRWSMSTDLSVTDLGSYTGSLFFDAEHALAYARFW</sequence>
<accession>A0A841FK06</accession>
<evidence type="ECO:0000313" key="1">
    <source>
        <dbReference type="EMBL" id="MBB6035273.1"/>
    </source>
</evidence>
<evidence type="ECO:0000313" key="2">
    <source>
        <dbReference type="Proteomes" id="UP000548476"/>
    </source>
</evidence>
<dbReference type="EMBL" id="JACHGT010000006">
    <property type="protein sequence ID" value="MBB6035273.1"/>
    <property type="molecule type" value="Genomic_DNA"/>
</dbReference>
<protein>
    <submittedName>
        <fullName evidence="1">Uncharacterized protein</fullName>
    </submittedName>
</protein>
<dbReference type="AlphaFoldDB" id="A0A841FK06"/>
<dbReference type="Proteomes" id="UP000548476">
    <property type="component" value="Unassembled WGS sequence"/>
</dbReference>